<evidence type="ECO:0008006" key="3">
    <source>
        <dbReference type="Google" id="ProtNLM"/>
    </source>
</evidence>
<dbReference type="SUPFAM" id="SSF57184">
    <property type="entry name" value="Growth factor receptor domain"/>
    <property type="match status" value="1"/>
</dbReference>
<sequence length="95" mass="9531">MTPDGPVGQPCPPGCFSPGGNTLPCMECPSGLGTDDNRTACGHGYIMTPGGPVGQPCPPDWFSPGGSTLPCMECPSGLGTDDNRTACGEDVMAQA</sequence>
<accession>A0ABY8U2D1</accession>
<organism evidence="1 2">
    <name type="scientific">Tetradesmus obliquus</name>
    <name type="common">Green alga</name>
    <name type="synonym">Acutodesmus obliquus</name>
    <dbReference type="NCBI Taxonomy" id="3088"/>
    <lineage>
        <taxon>Eukaryota</taxon>
        <taxon>Viridiplantae</taxon>
        <taxon>Chlorophyta</taxon>
        <taxon>core chlorophytes</taxon>
        <taxon>Chlorophyceae</taxon>
        <taxon>CS clade</taxon>
        <taxon>Sphaeropleales</taxon>
        <taxon>Scenedesmaceae</taxon>
        <taxon>Tetradesmus</taxon>
    </lineage>
</organism>
<reference evidence="1 2" key="1">
    <citation type="submission" date="2023-05" db="EMBL/GenBank/DDBJ databases">
        <title>A 100% complete, gapless, phased diploid assembly of the Scenedesmus obliquus UTEX 3031 genome.</title>
        <authorList>
            <person name="Biondi T.C."/>
            <person name="Hanschen E.R."/>
            <person name="Kwon T."/>
            <person name="Eng W."/>
            <person name="Kruse C.P.S."/>
            <person name="Koehler S.I."/>
            <person name="Kunde Y."/>
            <person name="Gleasner C.D."/>
            <person name="You Mak K.T."/>
            <person name="Polle J."/>
            <person name="Hovde B.T."/>
            <person name="Starkenburg S.R."/>
        </authorList>
    </citation>
    <scope>NUCLEOTIDE SEQUENCE [LARGE SCALE GENOMIC DNA]</scope>
    <source>
        <strain evidence="1 2">DOE0152z</strain>
    </source>
</reference>
<evidence type="ECO:0000313" key="2">
    <source>
        <dbReference type="Proteomes" id="UP001244341"/>
    </source>
</evidence>
<protein>
    <recommendedName>
        <fullName evidence="3">Tyrosine-protein kinase ephrin type A/B receptor-like domain-containing protein</fullName>
    </recommendedName>
</protein>
<keyword evidence="2" id="KW-1185">Reference proteome</keyword>
<proteinExistence type="predicted"/>
<dbReference type="Proteomes" id="UP001244341">
    <property type="component" value="Chromosome 5b"/>
</dbReference>
<evidence type="ECO:0000313" key="1">
    <source>
        <dbReference type="EMBL" id="WIA14783.1"/>
    </source>
</evidence>
<gene>
    <name evidence="1" type="ORF">OEZ85_003267</name>
</gene>
<dbReference type="InterPro" id="IPR009030">
    <property type="entry name" value="Growth_fac_rcpt_cys_sf"/>
</dbReference>
<dbReference type="EMBL" id="CP126212">
    <property type="protein sequence ID" value="WIA14783.1"/>
    <property type="molecule type" value="Genomic_DNA"/>
</dbReference>
<name>A0ABY8U2D1_TETOB</name>